<dbReference type="InterPro" id="IPR018484">
    <property type="entry name" value="FGGY_N"/>
</dbReference>
<evidence type="ECO:0000256" key="3">
    <source>
        <dbReference type="ARBA" id="ARBA00022777"/>
    </source>
</evidence>
<evidence type="ECO:0000256" key="1">
    <source>
        <dbReference type="ARBA" id="ARBA00009156"/>
    </source>
</evidence>
<dbReference type="Gene3D" id="3.30.420.40">
    <property type="match status" value="1"/>
</dbReference>
<dbReference type="OrthoDB" id="9805576at2"/>
<evidence type="ECO:0000313" key="6">
    <source>
        <dbReference type="Proteomes" id="UP000317036"/>
    </source>
</evidence>
<keyword evidence="6" id="KW-1185">Reference proteome</keyword>
<organism evidence="5 6">
    <name type="scientific">Paenibacillus cremeus</name>
    <dbReference type="NCBI Taxonomy" id="2163881"/>
    <lineage>
        <taxon>Bacteria</taxon>
        <taxon>Bacillati</taxon>
        <taxon>Bacillota</taxon>
        <taxon>Bacilli</taxon>
        <taxon>Bacillales</taxon>
        <taxon>Paenibacillaceae</taxon>
        <taxon>Paenibacillus</taxon>
    </lineage>
</organism>
<sequence>MFLGIDMGTTHCKAGLVTEDGRLAAVASRPTPVHSTSDGGCAYDPDVLWQTISEIVSEVYVVCGRPLIACVGVTSMAEAGLLVDRTTGIPSSEFVPWYDTRALSQTDKLIQESDLQERFAKTGLHASFKYGLAKLLWIQDHHSDALKDAVWLSAADYIVYRLTGTMVTDYTLAARTYCFDIASRSWDHDWIRHFGFSSTLFPEAVPSGVPIGHTSGDLLDGDFPPERR</sequence>
<dbReference type="Pfam" id="PF00370">
    <property type="entry name" value="FGGY_N"/>
    <property type="match status" value="1"/>
</dbReference>
<keyword evidence="2" id="KW-0808">Transferase</keyword>
<dbReference type="RefSeq" id="WP_144849935.1">
    <property type="nucleotide sequence ID" value="NZ_VNJI01000024.1"/>
</dbReference>
<name>A0A559K8E8_9BACL</name>
<gene>
    <name evidence="5" type="ORF">FPZ49_19355</name>
</gene>
<evidence type="ECO:0000259" key="4">
    <source>
        <dbReference type="Pfam" id="PF00370"/>
    </source>
</evidence>
<reference evidence="5 6" key="1">
    <citation type="submission" date="2019-07" db="EMBL/GenBank/DDBJ databases">
        <authorList>
            <person name="Kim J."/>
        </authorList>
    </citation>
    <scope>NUCLEOTIDE SEQUENCE [LARGE SCALE GENOMIC DNA]</scope>
    <source>
        <strain evidence="5 6">JC52</strain>
    </source>
</reference>
<dbReference type="SUPFAM" id="SSF53067">
    <property type="entry name" value="Actin-like ATPase domain"/>
    <property type="match status" value="1"/>
</dbReference>
<comment type="similarity">
    <text evidence="1">Belongs to the FGGY kinase family.</text>
</comment>
<dbReference type="PANTHER" id="PTHR43095">
    <property type="entry name" value="SUGAR KINASE"/>
    <property type="match status" value="1"/>
</dbReference>
<evidence type="ECO:0000313" key="5">
    <source>
        <dbReference type="EMBL" id="TVY08397.1"/>
    </source>
</evidence>
<dbReference type="GO" id="GO:0005975">
    <property type="term" value="P:carbohydrate metabolic process"/>
    <property type="evidence" value="ECO:0007669"/>
    <property type="project" value="InterPro"/>
</dbReference>
<comment type="caution">
    <text evidence="5">The sequence shown here is derived from an EMBL/GenBank/DDBJ whole genome shotgun (WGS) entry which is preliminary data.</text>
</comment>
<dbReference type="InterPro" id="IPR050406">
    <property type="entry name" value="FGGY_Carb_Kinase"/>
</dbReference>
<dbReference type="PANTHER" id="PTHR43095:SF5">
    <property type="entry name" value="XYLULOSE KINASE"/>
    <property type="match status" value="1"/>
</dbReference>
<feature type="domain" description="Carbohydrate kinase FGGY N-terminal" evidence="4">
    <location>
        <begin position="1"/>
        <end position="214"/>
    </location>
</feature>
<accession>A0A559K8E8</accession>
<protein>
    <recommendedName>
        <fullName evidence="4">Carbohydrate kinase FGGY N-terminal domain-containing protein</fullName>
    </recommendedName>
</protein>
<evidence type="ECO:0000256" key="2">
    <source>
        <dbReference type="ARBA" id="ARBA00022679"/>
    </source>
</evidence>
<dbReference type="AlphaFoldDB" id="A0A559K8E8"/>
<dbReference type="InterPro" id="IPR043129">
    <property type="entry name" value="ATPase_NBD"/>
</dbReference>
<dbReference type="CDD" id="cd07773">
    <property type="entry name" value="ASKHA_NBD_FGGY_FK"/>
    <property type="match status" value="1"/>
</dbReference>
<dbReference type="EMBL" id="VNJI01000024">
    <property type="protein sequence ID" value="TVY08397.1"/>
    <property type="molecule type" value="Genomic_DNA"/>
</dbReference>
<proteinExistence type="inferred from homology"/>
<keyword evidence="3" id="KW-0418">Kinase</keyword>
<dbReference type="Proteomes" id="UP000317036">
    <property type="component" value="Unassembled WGS sequence"/>
</dbReference>
<dbReference type="GO" id="GO:0016301">
    <property type="term" value="F:kinase activity"/>
    <property type="evidence" value="ECO:0007669"/>
    <property type="project" value="UniProtKB-KW"/>
</dbReference>